<dbReference type="RefSeq" id="WP_119060148.1">
    <property type="nucleotide sequence ID" value="NZ_QXDF01000001.1"/>
</dbReference>
<dbReference type="GO" id="GO:0006814">
    <property type="term" value="P:sodium ion transport"/>
    <property type="evidence" value="ECO:0007669"/>
    <property type="project" value="UniProtKB-KW"/>
</dbReference>
<evidence type="ECO:0000313" key="12">
    <source>
        <dbReference type="EMBL" id="RIA55213.1"/>
    </source>
</evidence>
<evidence type="ECO:0000256" key="3">
    <source>
        <dbReference type="ARBA" id="ARBA00022448"/>
    </source>
</evidence>
<evidence type="ECO:0000256" key="8">
    <source>
        <dbReference type="ARBA" id="ARBA00023136"/>
    </source>
</evidence>
<name>A0A397Q2Q0_9HYPH</name>
<evidence type="ECO:0000256" key="7">
    <source>
        <dbReference type="ARBA" id="ARBA00022989"/>
    </source>
</evidence>
<sequence>MALNYHYPVVNPRLGASFAIFASAYVSLVLTLLILEQLGLASFWVNQVMILGPALFYLIIGLMVRTTNLEDFFVSGERVPALYNGLSVSANVMGASAVATALGALVFLGYDGLPLVLGWCAGLALLTILFAPYLRKAGSFTMPGFLGMRFCSRLLRAVAAVLILVPSVMLLAAEVKIGAMIAALFLPLPEQMLIAIAAAFAMLTVLFGGMRSLTWVQCAQIIVVLLGISAPLVIVALQVTNLPVPQLSYGAILETTAAAEQAKGIEAASPQPLSEALPGMAPESITKPFLQAFGAMSALDFVLLSLCMMLGTAMLPAVHSRLSTTPTIAAVRGSMGWAGLVAGFMVLSLVAYAAFLHSAIVQQVVGTPMAELPAWARYAADLGLMRVESDGFDPTLGAAQAFISRDLSALVLPVAGGLPQVFAGVAAAALLAAMLAGAAAHITIIGNVLSNDLFHPWLRRPSTAAQRLAVARLGMILAALAGAWLARSLFVDPLRWMLLAFSLLAGGFFAVVVLSIWWRRINVAGAMAGLLAGFGLTAIYMIVMGPAAGGVALLDPLTAGLIGVPVAFIAAIAVSLITPKPDDLTAEIASEIRVSGGETLHARLTRLSARGKAPRP</sequence>
<feature type="transmembrane region" description="Helical" evidence="11">
    <location>
        <begin position="421"/>
        <end position="449"/>
    </location>
</feature>
<evidence type="ECO:0000256" key="11">
    <source>
        <dbReference type="SAM" id="Phobius"/>
    </source>
</evidence>
<dbReference type="InterPro" id="IPR050277">
    <property type="entry name" value="Sodium:Solute_Symporter"/>
</dbReference>
<dbReference type="Gene3D" id="1.20.1730.10">
    <property type="entry name" value="Sodium/glucose cotransporter"/>
    <property type="match status" value="1"/>
</dbReference>
<feature type="transmembrane region" description="Helical" evidence="11">
    <location>
        <begin position="496"/>
        <end position="518"/>
    </location>
</feature>
<gene>
    <name evidence="12" type="ORF">BXY53_0272</name>
</gene>
<feature type="transmembrane region" description="Helical" evidence="11">
    <location>
        <begin position="336"/>
        <end position="360"/>
    </location>
</feature>
<feature type="transmembrane region" description="Helical" evidence="11">
    <location>
        <begin position="221"/>
        <end position="239"/>
    </location>
</feature>
<dbReference type="EMBL" id="QXDF01000001">
    <property type="protein sequence ID" value="RIA55213.1"/>
    <property type="molecule type" value="Genomic_DNA"/>
</dbReference>
<evidence type="ECO:0000313" key="13">
    <source>
        <dbReference type="Proteomes" id="UP000266273"/>
    </source>
</evidence>
<dbReference type="AlphaFoldDB" id="A0A397Q2Q0"/>
<accession>A0A397Q2Q0</accession>
<feature type="transmembrane region" description="Helical" evidence="11">
    <location>
        <begin position="12"/>
        <end position="35"/>
    </location>
</feature>
<feature type="transmembrane region" description="Helical" evidence="11">
    <location>
        <begin position="154"/>
        <end position="186"/>
    </location>
</feature>
<feature type="transmembrane region" description="Helical" evidence="11">
    <location>
        <begin position="530"/>
        <end position="553"/>
    </location>
</feature>
<dbReference type="Pfam" id="PF00474">
    <property type="entry name" value="SSF"/>
    <property type="match status" value="2"/>
</dbReference>
<dbReference type="Proteomes" id="UP000266273">
    <property type="component" value="Unassembled WGS sequence"/>
</dbReference>
<keyword evidence="3" id="KW-0813">Transport</keyword>
<evidence type="ECO:0000256" key="10">
    <source>
        <dbReference type="RuleBase" id="RU362091"/>
    </source>
</evidence>
<dbReference type="PROSITE" id="PS00457">
    <property type="entry name" value="NA_SOLUT_SYMP_2"/>
    <property type="match status" value="1"/>
</dbReference>
<comment type="caution">
    <text evidence="12">The sequence shown here is derived from an EMBL/GenBank/DDBJ whole genome shotgun (WGS) entry which is preliminary data.</text>
</comment>
<proteinExistence type="inferred from homology"/>
<keyword evidence="6" id="KW-0769">Symport</keyword>
<comment type="similarity">
    <text evidence="2 10">Belongs to the sodium:solute symporter (SSF) (TC 2.A.21) family.</text>
</comment>
<keyword evidence="13" id="KW-1185">Reference proteome</keyword>
<evidence type="ECO:0000256" key="4">
    <source>
        <dbReference type="ARBA" id="ARBA00022475"/>
    </source>
</evidence>
<keyword evidence="9" id="KW-0915">Sodium</keyword>
<keyword evidence="5 11" id="KW-0812">Transmembrane</keyword>
<organism evidence="12 13">
    <name type="scientific">Dichotomicrobium thermohalophilum</name>
    <dbReference type="NCBI Taxonomy" id="933063"/>
    <lineage>
        <taxon>Bacteria</taxon>
        <taxon>Pseudomonadati</taxon>
        <taxon>Pseudomonadota</taxon>
        <taxon>Alphaproteobacteria</taxon>
        <taxon>Hyphomicrobiales</taxon>
        <taxon>Hyphomicrobiaceae</taxon>
        <taxon>Dichotomicrobium</taxon>
    </lineage>
</organism>
<dbReference type="InterPro" id="IPR001734">
    <property type="entry name" value="Na/solute_symporter"/>
</dbReference>
<evidence type="ECO:0000256" key="6">
    <source>
        <dbReference type="ARBA" id="ARBA00022847"/>
    </source>
</evidence>
<evidence type="ECO:0000256" key="1">
    <source>
        <dbReference type="ARBA" id="ARBA00004141"/>
    </source>
</evidence>
<evidence type="ECO:0000256" key="9">
    <source>
        <dbReference type="ARBA" id="ARBA00023201"/>
    </source>
</evidence>
<dbReference type="InterPro" id="IPR018212">
    <property type="entry name" value="Na/solute_symporter_CS"/>
</dbReference>
<dbReference type="NCBIfam" id="TIGR03648">
    <property type="entry name" value="Na_symport_lg"/>
    <property type="match status" value="1"/>
</dbReference>
<comment type="subcellular location">
    <subcellularLocation>
        <location evidence="1">Membrane</location>
        <topology evidence="1">Multi-pass membrane protein</topology>
    </subcellularLocation>
</comment>
<keyword evidence="9" id="KW-0739">Sodium transport</keyword>
<keyword evidence="8 11" id="KW-0472">Membrane</keyword>
<feature type="transmembrane region" description="Helical" evidence="11">
    <location>
        <begin position="470"/>
        <end position="490"/>
    </location>
</feature>
<dbReference type="GO" id="GO:0015293">
    <property type="term" value="F:symporter activity"/>
    <property type="evidence" value="ECO:0007669"/>
    <property type="project" value="UniProtKB-KW"/>
</dbReference>
<reference evidence="12 13" key="1">
    <citation type="submission" date="2018-08" db="EMBL/GenBank/DDBJ databases">
        <title>Genomic Encyclopedia of Archaeal and Bacterial Type Strains, Phase II (KMG-II): from individual species to whole genera.</title>
        <authorList>
            <person name="Goeker M."/>
        </authorList>
    </citation>
    <scope>NUCLEOTIDE SEQUENCE [LARGE SCALE GENOMIC DNA]</scope>
    <source>
        <strain evidence="12 13">DSM 5002</strain>
    </source>
</reference>
<dbReference type="GO" id="GO:0005886">
    <property type="term" value="C:plasma membrane"/>
    <property type="evidence" value="ECO:0007669"/>
    <property type="project" value="TreeGrafter"/>
</dbReference>
<dbReference type="PROSITE" id="PS50283">
    <property type="entry name" value="NA_SOLUT_SYMP_3"/>
    <property type="match status" value="1"/>
</dbReference>
<keyword evidence="7 11" id="KW-1133">Transmembrane helix</keyword>
<feature type="transmembrane region" description="Helical" evidence="11">
    <location>
        <begin position="289"/>
        <end position="315"/>
    </location>
</feature>
<feature type="transmembrane region" description="Helical" evidence="11">
    <location>
        <begin position="559"/>
        <end position="578"/>
    </location>
</feature>
<evidence type="ECO:0000256" key="2">
    <source>
        <dbReference type="ARBA" id="ARBA00006434"/>
    </source>
</evidence>
<feature type="transmembrane region" description="Helical" evidence="11">
    <location>
        <begin position="41"/>
        <end position="64"/>
    </location>
</feature>
<feature type="transmembrane region" description="Helical" evidence="11">
    <location>
        <begin position="192"/>
        <end position="209"/>
    </location>
</feature>
<dbReference type="PANTHER" id="PTHR48086">
    <property type="entry name" value="SODIUM/PROLINE SYMPORTER-RELATED"/>
    <property type="match status" value="1"/>
</dbReference>
<dbReference type="GO" id="GO:0046942">
    <property type="term" value="P:carboxylic acid transport"/>
    <property type="evidence" value="ECO:0007669"/>
    <property type="project" value="UniProtKB-ARBA"/>
</dbReference>
<dbReference type="InterPro" id="IPR038377">
    <property type="entry name" value="Na/Glc_symporter_sf"/>
</dbReference>
<dbReference type="InterPro" id="IPR019899">
    <property type="entry name" value="Na/solute_symporter_VC_2705"/>
</dbReference>
<dbReference type="PANTHER" id="PTHR48086:SF5">
    <property type="entry name" value="NA(+):SOLUTE SYMPORTER (SSF FAMILY)"/>
    <property type="match status" value="1"/>
</dbReference>
<dbReference type="OrthoDB" id="9764416at2"/>
<keyword evidence="9" id="KW-0406">Ion transport</keyword>
<evidence type="ECO:0000256" key="5">
    <source>
        <dbReference type="ARBA" id="ARBA00022692"/>
    </source>
</evidence>
<keyword evidence="4" id="KW-1003">Cell membrane</keyword>
<feature type="transmembrane region" description="Helical" evidence="11">
    <location>
        <begin position="85"/>
        <end position="110"/>
    </location>
</feature>
<feature type="transmembrane region" description="Helical" evidence="11">
    <location>
        <begin position="116"/>
        <end position="134"/>
    </location>
</feature>
<protein>
    <submittedName>
        <fullName evidence="12">Cation/acetate symporter</fullName>
    </submittedName>
</protein>